<name>A0A0F9JMB3_9ZZZZ</name>
<dbReference type="EMBL" id="LAZR01011075">
    <property type="protein sequence ID" value="KKM63551.1"/>
    <property type="molecule type" value="Genomic_DNA"/>
</dbReference>
<evidence type="ECO:0000313" key="1">
    <source>
        <dbReference type="EMBL" id="KKM63551.1"/>
    </source>
</evidence>
<dbReference type="AlphaFoldDB" id="A0A0F9JMB3"/>
<sequence length="129" mass="15379">MNLPDARLFHNRYVVAQPFPHMVFKDDFFGFPLKYFRETEFIDWLQTLTGYRNLKYRKGSKKKIDVLFCLGDGDLELRHLRKKAHVKKAHSYIGTLIIFDTSLPHVLKCSSKTHRKSYYQERVVNEAIR</sequence>
<comment type="caution">
    <text evidence="1">The sequence shown here is derived from an EMBL/GenBank/DDBJ whole genome shotgun (WGS) entry which is preliminary data.</text>
</comment>
<proteinExistence type="predicted"/>
<gene>
    <name evidence="1" type="ORF">LCGC14_1510290</name>
</gene>
<organism evidence="1">
    <name type="scientific">marine sediment metagenome</name>
    <dbReference type="NCBI Taxonomy" id="412755"/>
    <lineage>
        <taxon>unclassified sequences</taxon>
        <taxon>metagenomes</taxon>
        <taxon>ecological metagenomes</taxon>
    </lineage>
</organism>
<reference evidence="1" key="1">
    <citation type="journal article" date="2015" name="Nature">
        <title>Complex archaea that bridge the gap between prokaryotes and eukaryotes.</title>
        <authorList>
            <person name="Spang A."/>
            <person name="Saw J.H."/>
            <person name="Jorgensen S.L."/>
            <person name="Zaremba-Niedzwiedzka K."/>
            <person name="Martijn J."/>
            <person name="Lind A.E."/>
            <person name="van Eijk R."/>
            <person name="Schleper C."/>
            <person name="Guy L."/>
            <person name="Ettema T.J."/>
        </authorList>
    </citation>
    <scope>NUCLEOTIDE SEQUENCE</scope>
</reference>
<protein>
    <submittedName>
        <fullName evidence="1">Uncharacterized protein</fullName>
    </submittedName>
</protein>
<accession>A0A0F9JMB3</accession>